<dbReference type="RefSeq" id="WP_235438970.1">
    <property type="nucleotide sequence ID" value="NZ_LFTY01000002.1"/>
</dbReference>
<gene>
    <name evidence="2" type="ORF">AIOL_002120</name>
</gene>
<comment type="caution">
    <text evidence="2">The sequence shown here is derived from an EMBL/GenBank/DDBJ whole genome shotgun (WGS) entry which is preliminary data.</text>
</comment>
<dbReference type="AlphaFoldDB" id="A0A0J9E5T5"/>
<dbReference type="EMBL" id="LFTY01000002">
    <property type="protein sequence ID" value="KMW57159.1"/>
    <property type="molecule type" value="Genomic_DNA"/>
</dbReference>
<evidence type="ECO:0000313" key="3">
    <source>
        <dbReference type="Proteomes" id="UP000037178"/>
    </source>
</evidence>
<dbReference type="STRING" id="1675527.AIOL_002120"/>
<evidence type="ECO:0000313" key="2">
    <source>
        <dbReference type="EMBL" id="KMW57159.1"/>
    </source>
</evidence>
<evidence type="ECO:0000256" key="1">
    <source>
        <dbReference type="SAM" id="SignalP"/>
    </source>
</evidence>
<organism evidence="2 3">
    <name type="scientific">Candidatus Rhodobacter oscarellae</name>
    <dbReference type="NCBI Taxonomy" id="1675527"/>
    <lineage>
        <taxon>Bacteria</taxon>
        <taxon>Pseudomonadati</taxon>
        <taxon>Pseudomonadota</taxon>
        <taxon>Alphaproteobacteria</taxon>
        <taxon>Rhodobacterales</taxon>
        <taxon>Rhodobacter group</taxon>
        <taxon>Rhodobacter</taxon>
    </lineage>
</organism>
<keyword evidence="1" id="KW-0732">Signal</keyword>
<dbReference type="PATRIC" id="fig|1675527.3.peg.2234"/>
<reference evidence="2 3" key="1">
    <citation type="submission" date="2015-06" db="EMBL/GenBank/DDBJ databases">
        <title>Draft genome sequence of an Alphaproteobacteria species associated to the Mediterranean sponge Oscarella lobularis.</title>
        <authorList>
            <person name="Jourda C."/>
            <person name="Santini S."/>
            <person name="Claverie J.-M."/>
        </authorList>
    </citation>
    <scope>NUCLEOTIDE SEQUENCE [LARGE SCALE GENOMIC DNA]</scope>
    <source>
        <strain evidence="2">IGS</strain>
    </source>
</reference>
<proteinExistence type="predicted"/>
<dbReference type="Proteomes" id="UP000037178">
    <property type="component" value="Unassembled WGS sequence"/>
</dbReference>
<feature type="chain" id="PRO_5005318008" evidence="1">
    <location>
        <begin position="18"/>
        <end position="108"/>
    </location>
</feature>
<keyword evidence="3" id="KW-1185">Reference proteome</keyword>
<accession>A0A0J9E5T5</accession>
<sequence>MRGLVAVLVALAGPAWAEMAPMTGPQIQAALEGRKLQYDNAWQDFRASGRTLYNAGRDSWGYWAVRGDQYCSSWPPGDGWDCYDMARDGDVLRFIAGDGSFTDGVYAE</sequence>
<feature type="signal peptide" evidence="1">
    <location>
        <begin position="1"/>
        <end position="17"/>
    </location>
</feature>
<name>A0A0J9E5T5_9RHOB</name>
<protein>
    <submittedName>
        <fullName evidence="2">Uncharacterized protein</fullName>
    </submittedName>
</protein>